<dbReference type="AlphaFoldDB" id="A0A9P0IL63"/>
<feature type="signal peptide" evidence="2">
    <location>
        <begin position="1"/>
        <end position="27"/>
    </location>
</feature>
<keyword evidence="1" id="KW-1133">Transmembrane helix</keyword>
<organism evidence="3 4">
    <name type="scientific">Aphis gossypii</name>
    <name type="common">Cotton aphid</name>
    <dbReference type="NCBI Taxonomy" id="80765"/>
    <lineage>
        <taxon>Eukaryota</taxon>
        <taxon>Metazoa</taxon>
        <taxon>Ecdysozoa</taxon>
        <taxon>Arthropoda</taxon>
        <taxon>Hexapoda</taxon>
        <taxon>Insecta</taxon>
        <taxon>Pterygota</taxon>
        <taxon>Neoptera</taxon>
        <taxon>Paraneoptera</taxon>
        <taxon>Hemiptera</taxon>
        <taxon>Sternorrhyncha</taxon>
        <taxon>Aphidomorpha</taxon>
        <taxon>Aphidoidea</taxon>
        <taxon>Aphididae</taxon>
        <taxon>Aphidini</taxon>
        <taxon>Aphis</taxon>
        <taxon>Aphis</taxon>
    </lineage>
</organism>
<feature type="transmembrane region" description="Helical" evidence="1">
    <location>
        <begin position="298"/>
        <end position="320"/>
    </location>
</feature>
<proteinExistence type="predicted"/>
<sequence length="321" mass="35354">MIASRCLLNGFLVIALTLAVLIHNATGTSVIWSDDKGGEDGSIAGSVVSGEGTTLSPSLLDRVIVVMYSIKQQASKTLNRAGSAASVLSHLQPGTTKQTLEVGGIRLRAPKKKLPSGENTLGRLQETKGRTVAATKKVVDETIHKLQSTVSDIGRTISGEDLSDVSGDRRRSSSLDSLFRPWAWRVRRCLSRGPTGKIEIKKPESIIRDIWAETKMLMDAEKKREMEFEIWKANEERYNKMDEILRNIGLHRKKEEVPSRGNVVVEPPREEVVKPRAESVVPPMHPLDNSYNNTGNNLTIVDLFILILIGSIIIAFIAIAI</sequence>
<feature type="chain" id="PRO_5040444425" evidence="2">
    <location>
        <begin position="28"/>
        <end position="321"/>
    </location>
</feature>
<evidence type="ECO:0000313" key="4">
    <source>
        <dbReference type="Proteomes" id="UP001154329"/>
    </source>
</evidence>
<evidence type="ECO:0000256" key="1">
    <source>
        <dbReference type="SAM" id="Phobius"/>
    </source>
</evidence>
<dbReference type="Proteomes" id="UP001154329">
    <property type="component" value="Chromosome 1"/>
</dbReference>
<name>A0A9P0IL63_APHGO</name>
<keyword evidence="4" id="KW-1185">Reference proteome</keyword>
<gene>
    <name evidence="3" type="ORF">APHIGO_LOCUS635</name>
</gene>
<dbReference type="EMBL" id="OU899034">
    <property type="protein sequence ID" value="CAH1709000.1"/>
    <property type="molecule type" value="Genomic_DNA"/>
</dbReference>
<evidence type="ECO:0000313" key="3">
    <source>
        <dbReference type="EMBL" id="CAH1709000.1"/>
    </source>
</evidence>
<keyword evidence="1" id="KW-0472">Membrane</keyword>
<keyword evidence="1" id="KW-0812">Transmembrane</keyword>
<evidence type="ECO:0000256" key="2">
    <source>
        <dbReference type="SAM" id="SignalP"/>
    </source>
</evidence>
<protein>
    <submittedName>
        <fullName evidence="3">Uncharacterized protein</fullName>
    </submittedName>
</protein>
<reference evidence="3" key="2">
    <citation type="submission" date="2022-10" db="EMBL/GenBank/DDBJ databases">
        <authorList>
            <consortium name="ENA_rothamsted_submissions"/>
            <consortium name="culmorum"/>
            <person name="King R."/>
        </authorList>
    </citation>
    <scope>NUCLEOTIDE SEQUENCE</scope>
</reference>
<keyword evidence="2" id="KW-0732">Signal</keyword>
<reference evidence="3" key="1">
    <citation type="submission" date="2022-02" db="EMBL/GenBank/DDBJ databases">
        <authorList>
            <person name="King R."/>
        </authorList>
    </citation>
    <scope>NUCLEOTIDE SEQUENCE</scope>
</reference>
<accession>A0A9P0IL63</accession>